<dbReference type="EC" id="2.7.7.41" evidence="2"/>
<comment type="caution">
    <text evidence="2">The sequence shown here is derived from an EMBL/GenBank/DDBJ whole genome shotgun (WGS) entry which is preliminary data.</text>
</comment>
<dbReference type="PANTHER" id="PTHR43535:SF1">
    <property type="entry name" value="PHOSPHATIDATE CYTIDYLYLTRANSFERASE"/>
    <property type="match status" value="1"/>
</dbReference>
<dbReference type="PATRIC" id="fig|442562.3.peg.4898"/>
<keyword evidence="1" id="KW-0812">Transmembrane</keyword>
<dbReference type="PANTHER" id="PTHR43535">
    <property type="entry name" value="PHOSPHATIDATE CYTIDYLYLTRANSFERASE"/>
    <property type="match status" value="1"/>
</dbReference>
<keyword evidence="1" id="KW-1133">Transmembrane helix</keyword>
<protein>
    <submittedName>
        <fullName evidence="2">Phosphatidate cytidylyltransferase</fullName>
        <ecNumber evidence="2">2.7.7.41</ecNumber>
    </submittedName>
</protein>
<accession>A0A017HB47</accession>
<name>A0A017HB47_9RHOB</name>
<keyword evidence="1" id="KW-0472">Membrane</keyword>
<feature type="transmembrane region" description="Helical" evidence="1">
    <location>
        <begin position="121"/>
        <end position="141"/>
    </location>
</feature>
<evidence type="ECO:0000313" key="3">
    <source>
        <dbReference type="Proteomes" id="UP000019666"/>
    </source>
</evidence>
<dbReference type="EMBL" id="AOSK01000136">
    <property type="protein sequence ID" value="EYD71576.1"/>
    <property type="molecule type" value="Genomic_DNA"/>
</dbReference>
<dbReference type="Pfam" id="PF01148">
    <property type="entry name" value="CTP_transf_1"/>
    <property type="match status" value="1"/>
</dbReference>
<dbReference type="GO" id="GO:0005886">
    <property type="term" value="C:plasma membrane"/>
    <property type="evidence" value="ECO:0007669"/>
    <property type="project" value="TreeGrafter"/>
</dbReference>
<keyword evidence="3" id="KW-1185">Reference proteome</keyword>
<gene>
    <name evidence="2" type="ORF">Rumeso_04977</name>
</gene>
<reference evidence="2 3" key="1">
    <citation type="submission" date="2013-02" db="EMBL/GenBank/DDBJ databases">
        <authorList>
            <person name="Fiebig A."/>
            <person name="Goeker M."/>
            <person name="Klenk H.-P.P."/>
        </authorList>
    </citation>
    <scope>NUCLEOTIDE SEQUENCE [LARGE SCALE GENOMIC DNA]</scope>
    <source>
        <strain evidence="2 3">DSM 19309</strain>
    </source>
</reference>
<dbReference type="HOGENOM" id="CLU_037294_3_0_5"/>
<feature type="transmembrane region" description="Helical" evidence="1">
    <location>
        <begin position="94"/>
        <end position="115"/>
    </location>
</feature>
<dbReference type="GO" id="GO:0009273">
    <property type="term" value="P:peptidoglycan-based cell wall biogenesis"/>
    <property type="evidence" value="ECO:0007669"/>
    <property type="project" value="TreeGrafter"/>
</dbReference>
<dbReference type="AlphaFoldDB" id="A0A017HB47"/>
<feature type="transmembrane region" description="Helical" evidence="1">
    <location>
        <begin position="49"/>
        <end position="73"/>
    </location>
</feature>
<proteinExistence type="predicted"/>
<dbReference type="STRING" id="442562.Rumeso_04977"/>
<dbReference type="RefSeq" id="WP_037284357.1">
    <property type="nucleotide sequence ID" value="NZ_KK088637.1"/>
</dbReference>
<feature type="transmembrane region" description="Helical" evidence="1">
    <location>
        <begin position="221"/>
        <end position="238"/>
    </location>
</feature>
<dbReference type="OrthoDB" id="9799199at2"/>
<feature type="transmembrane region" description="Helical" evidence="1">
    <location>
        <begin position="244"/>
        <end position="267"/>
    </location>
</feature>
<organism evidence="2 3">
    <name type="scientific">Rubellimicrobium mesophilum DSM 19309</name>
    <dbReference type="NCBI Taxonomy" id="442562"/>
    <lineage>
        <taxon>Bacteria</taxon>
        <taxon>Pseudomonadati</taxon>
        <taxon>Pseudomonadota</taxon>
        <taxon>Alphaproteobacteria</taxon>
        <taxon>Rhodobacterales</taxon>
        <taxon>Roseobacteraceae</taxon>
        <taxon>Rubellimicrobium</taxon>
    </lineage>
</organism>
<keyword evidence="2" id="KW-0548">Nucleotidyltransferase</keyword>
<dbReference type="Proteomes" id="UP000019666">
    <property type="component" value="Unassembled WGS sequence"/>
</dbReference>
<evidence type="ECO:0000256" key="1">
    <source>
        <dbReference type="SAM" id="Phobius"/>
    </source>
</evidence>
<dbReference type="GO" id="GO:0004605">
    <property type="term" value="F:phosphatidate cytidylyltransferase activity"/>
    <property type="evidence" value="ECO:0007669"/>
    <property type="project" value="UniProtKB-EC"/>
</dbReference>
<keyword evidence="2" id="KW-0808">Transferase</keyword>
<sequence length="314" mass="32721">MSSDFAALALAVAGLLLVLTLIAQALRARVPPGRRVPGVEAFAARVRGWWAMAVLLALALLLGRAGVVLLFAFASFAALREVATYTAKAREDHATLALAFFAVLPLQFLFVGMGWPGLFTIFIPVYVFLGLSVLSALRGSPARFLARVAETQWALVTCVYGASHVPALMTLSLPGSNEGALLIAFLILAVQGGEVADGLAGRRWRSRPIAPALSPRNWHGAAGGVSAAAVIGALLSWLTPFGVLGSALMAAVAAAAGLAGTLVLAAIKRERGVRDWSHLIPGQGGILDQLGGVFFAAPLFYHLTHFGWAVGGPQ</sequence>
<evidence type="ECO:0000313" key="2">
    <source>
        <dbReference type="EMBL" id="EYD71576.1"/>
    </source>
</evidence>